<feature type="domain" description="C2H2-type" evidence="5">
    <location>
        <begin position="203"/>
        <end position="230"/>
    </location>
</feature>
<dbReference type="Gene3D" id="3.30.160.60">
    <property type="entry name" value="Classic Zinc Finger"/>
    <property type="match status" value="4"/>
</dbReference>
<feature type="non-terminal residue" evidence="6">
    <location>
        <position position="1"/>
    </location>
</feature>
<dbReference type="PANTHER" id="PTHR23235">
    <property type="entry name" value="KRUEPPEL-LIKE TRANSCRIPTION FACTOR"/>
    <property type="match status" value="1"/>
</dbReference>
<gene>
    <name evidence="6" type="ORF">TPAB3V08_LOCUS16190</name>
</gene>
<accession>A0ABN7PQ05</accession>
<keyword evidence="1" id="KW-0479">Metal-binding</keyword>
<proteinExistence type="predicted"/>
<organism evidence="6 7">
    <name type="scientific">Timema podura</name>
    <name type="common">Walking stick</name>
    <dbReference type="NCBI Taxonomy" id="61482"/>
    <lineage>
        <taxon>Eukaryota</taxon>
        <taxon>Metazoa</taxon>
        <taxon>Ecdysozoa</taxon>
        <taxon>Arthropoda</taxon>
        <taxon>Hexapoda</taxon>
        <taxon>Insecta</taxon>
        <taxon>Pterygota</taxon>
        <taxon>Neoptera</taxon>
        <taxon>Polyneoptera</taxon>
        <taxon>Phasmatodea</taxon>
        <taxon>Timematodea</taxon>
        <taxon>Timematoidea</taxon>
        <taxon>Timematidae</taxon>
        <taxon>Timema</taxon>
    </lineage>
</organism>
<reference evidence="6" key="1">
    <citation type="submission" date="2021-03" db="EMBL/GenBank/DDBJ databases">
        <authorList>
            <person name="Tran Van P."/>
        </authorList>
    </citation>
    <scope>NUCLEOTIDE SEQUENCE</scope>
</reference>
<evidence type="ECO:0000256" key="4">
    <source>
        <dbReference type="PROSITE-ProRule" id="PRU00042"/>
    </source>
</evidence>
<feature type="domain" description="C2H2-type" evidence="5">
    <location>
        <begin position="175"/>
        <end position="202"/>
    </location>
</feature>
<feature type="domain" description="C2H2-type" evidence="5">
    <location>
        <begin position="147"/>
        <end position="174"/>
    </location>
</feature>
<dbReference type="InterPro" id="IPR036236">
    <property type="entry name" value="Znf_C2H2_sf"/>
</dbReference>
<comment type="caution">
    <text evidence="6">The sequence shown here is derived from an EMBL/GenBank/DDBJ whole genome shotgun (WGS) entry which is preliminary data.</text>
</comment>
<dbReference type="PROSITE" id="PS00028">
    <property type="entry name" value="ZINC_FINGER_C2H2_1"/>
    <property type="match status" value="3"/>
</dbReference>
<dbReference type="Pfam" id="PF12874">
    <property type="entry name" value="zf-met"/>
    <property type="match status" value="1"/>
</dbReference>
<keyword evidence="7" id="KW-1185">Reference proteome</keyword>
<dbReference type="PROSITE" id="PS50157">
    <property type="entry name" value="ZINC_FINGER_C2H2_2"/>
    <property type="match status" value="4"/>
</dbReference>
<evidence type="ECO:0000313" key="6">
    <source>
        <dbReference type="EMBL" id="CAG2069247.1"/>
    </source>
</evidence>
<evidence type="ECO:0000313" key="7">
    <source>
        <dbReference type="Proteomes" id="UP001153148"/>
    </source>
</evidence>
<dbReference type="SUPFAM" id="SSF57667">
    <property type="entry name" value="beta-beta-alpha zinc fingers"/>
    <property type="match status" value="2"/>
</dbReference>
<sequence>HPTEIRTSISPSSAVELNTNSALANYATEAGCIDVVEANNREILCIPSSCCEVIYKNICHSNKLDKGNMEMATVQEQNITTLLCAEIKRDQSANLTQLKVENNLRNVSRPSCKSHSCTELKITFALRNKKPDLKIKKSQKKSKNSICVCVVCNSVFNCERGLARHMLSHSEERPFECELCDSKFKFKNQLKGHKQTHLPEKLYFCYVCGAKFTLFAYLKSHMISHKNDKPFACSYCDSKFRRKEHLKGH</sequence>
<feature type="domain" description="C2H2-type" evidence="5">
    <location>
        <begin position="231"/>
        <end position="249"/>
    </location>
</feature>
<dbReference type="SMART" id="SM00355">
    <property type="entry name" value="ZnF_C2H2"/>
    <property type="match status" value="4"/>
</dbReference>
<evidence type="ECO:0000256" key="2">
    <source>
        <dbReference type="ARBA" id="ARBA00022771"/>
    </source>
</evidence>
<keyword evidence="3" id="KW-0862">Zinc</keyword>
<protein>
    <recommendedName>
        <fullName evidence="5">C2H2-type domain-containing protein</fullName>
    </recommendedName>
</protein>
<dbReference type="EMBL" id="CAJPIN010123923">
    <property type="protein sequence ID" value="CAG2069247.1"/>
    <property type="molecule type" value="Genomic_DNA"/>
</dbReference>
<evidence type="ECO:0000256" key="3">
    <source>
        <dbReference type="ARBA" id="ARBA00022833"/>
    </source>
</evidence>
<dbReference type="InterPro" id="IPR013087">
    <property type="entry name" value="Znf_C2H2_type"/>
</dbReference>
<dbReference type="PANTHER" id="PTHR23235:SF120">
    <property type="entry name" value="KRUPPEL-LIKE FACTOR 15"/>
    <property type="match status" value="1"/>
</dbReference>
<evidence type="ECO:0000259" key="5">
    <source>
        <dbReference type="PROSITE" id="PS50157"/>
    </source>
</evidence>
<dbReference type="Proteomes" id="UP001153148">
    <property type="component" value="Unassembled WGS sequence"/>
</dbReference>
<keyword evidence="2 4" id="KW-0863">Zinc-finger</keyword>
<feature type="non-terminal residue" evidence="6">
    <location>
        <position position="249"/>
    </location>
</feature>
<evidence type="ECO:0000256" key="1">
    <source>
        <dbReference type="ARBA" id="ARBA00022723"/>
    </source>
</evidence>
<name>A0ABN7PQ05_TIMPD</name>